<feature type="compositionally biased region" description="Basic and acidic residues" evidence="1">
    <location>
        <begin position="33"/>
        <end position="44"/>
    </location>
</feature>
<dbReference type="GO" id="GO:0017025">
    <property type="term" value="F:TBP-class protein binding"/>
    <property type="evidence" value="ECO:0007669"/>
    <property type="project" value="TreeGrafter"/>
</dbReference>
<dbReference type="GeneID" id="81352027"/>
<dbReference type="EMBL" id="JAPQKI010000001">
    <property type="protein sequence ID" value="KAJ5112499.1"/>
    <property type="molecule type" value="Genomic_DNA"/>
</dbReference>
<dbReference type="RefSeq" id="XP_056480272.1">
    <property type="nucleotide sequence ID" value="XM_056613048.1"/>
</dbReference>
<evidence type="ECO:0000313" key="3">
    <source>
        <dbReference type="Proteomes" id="UP001149074"/>
    </source>
</evidence>
<dbReference type="GO" id="GO:0042790">
    <property type="term" value="P:nucleolar large rRNA transcription by RNA polymerase I"/>
    <property type="evidence" value="ECO:0007669"/>
    <property type="project" value="TreeGrafter"/>
</dbReference>
<dbReference type="Pfam" id="PF04090">
    <property type="entry name" value="Rrn11"/>
    <property type="match status" value="1"/>
</dbReference>
<feature type="compositionally biased region" description="Basic and acidic residues" evidence="1">
    <location>
        <begin position="278"/>
        <end position="290"/>
    </location>
</feature>
<dbReference type="PANTHER" id="PTHR28244:SF1">
    <property type="entry name" value="RNA POLYMERASE I-SPECIFIC TRANSCRIPTION INITIATION FACTOR RRN11"/>
    <property type="match status" value="1"/>
</dbReference>
<proteinExistence type="predicted"/>
<sequence>MEPEVFAGNFSLPYVDSRISARKTPPRVAQYDVKNKDSEPRSDAEDLSADITDAVSVEDSVPRKPLVLTPNETHQYRIAGLPLDQELPGGRFPHAAPENSAPPDRHTHTTAYQLTHDLPKLPISIYAPRSQAFSPNLRFRHLAALTTLLHRCLLDGDFTRAGRAWGLITRELFERKPLDVRVDHRWGIGAEILLRRNQPAASGHQSSFKALGNEDRTSLPFTRKGFAEAKEYYERLVVNYPWKKIHEHVYTHTTTSLQIYPAMFGLWVYVAQEESRSERDKIEDEVPSEHSDEESMDEYGERSESDRKEALIAKVRQQELEEARQIATSMDSILASPPFSDSPQLLELRGNVSLWVGDLLAFSLVKPPPEFLDEYYDPMETDEANEPLEIRREQEVAMKRRQVEINKSQEFMKRARKYSRGVAKDMERLGIVDDAFN</sequence>
<organism evidence="2 3">
    <name type="scientific">Penicillium argentinense</name>
    <dbReference type="NCBI Taxonomy" id="1131581"/>
    <lineage>
        <taxon>Eukaryota</taxon>
        <taxon>Fungi</taxon>
        <taxon>Dikarya</taxon>
        <taxon>Ascomycota</taxon>
        <taxon>Pezizomycotina</taxon>
        <taxon>Eurotiomycetes</taxon>
        <taxon>Eurotiomycetidae</taxon>
        <taxon>Eurotiales</taxon>
        <taxon>Aspergillaceae</taxon>
        <taxon>Penicillium</taxon>
    </lineage>
</organism>
<dbReference type="InterPro" id="IPR053029">
    <property type="entry name" value="RNA_pol_I-specific_init_factor"/>
</dbReference>
<evidence type="ECO:0000256" key="1">
    <source>
        <dbReference type="SAM" id="MobiDB-lite"/>
    </source>
</evidence>
<gene>
    <name evidence="2" type="ORF">N7532_000544</name>
</gene>
<reference evidence="2" key="2">
    <citation type="journal article" date="2023" name="IMA Fungus">
        <title>Comparative genomic study of the Penicillium genus elucidates a diverse pangenome and 15 lateral gene transfer events.</title>
        <authorList>
            <person name="Petersen C."/>
            <person name="Sorensen T."/>
            <person name="Nielsen M.R."/>
            <person name="Sondergaard T.E."/>
            <person name="Sorensen J.L."/>
            <person name="Fitzpatrick D.A."/>
            <person name="Frisvad J.C."/>
            <person name="Nielsen K.L."/>
        </authorList>
    </citation>
    <scope>NUCLEOTIDE SEQUENCE</scope>
    <source>
        <strain evidence="2">IBT 30761</strain>
    </source>
</reference>
<protein>
    <submittedName>
        <fullName evidence="2">Uncharacterized protein</fullName>
    </submittedName>
</protein>
<accession>A0A9W9KMQ8</accession>
<evidence type="ECO:0000313" key="2">
    <source>
        <dbReference type="EMBL" id="KAJ5112499.1"/>
    </source>
</evidence>
<dbReference type="AlphaFoldDB" id="A0A9W9KMQ8"/>
<dbReference type="InterPro" id="IPR007224">
    <property type="entry name" value="TIF_Rrn11"/>
</dbReference>
<dbReference type="GO" id="GO:0070860">
    <property type="term" value="C:RNA polymerase I core factor complex"/>
    <property type="evidence" value="ECO:0007669"/>
    <property type="project" value="TreeGrafter"/>
</dbReference>
<reference evidence="2" key="1">
    <citation type="submission" date="2022-11" db="EMBL/GenBank/DDBJ databases">
        <authorList>
            <person name="Petersen C."/>
        </authorList>
    </citation>
    <scope>NUCLEOTIDE SEQUENCE</scope>
    <source>
        <strain evidence="2">IBT 30761</strain>
    </source>
</reference>
<dbReference type="GO" id="GO:0001164">
    <property type="term" value="F:RNA polymerase I core promoter sequence-specific DNA binding"/>
    <property type="evidence" value="ECO:0007669"/>
    <property type="project" value="InterPro"/>
</dbReference>
<dbReference type="GO" id="GO:0001181">
    <property type="term" value="F:RNA polymerase I general transcription initiation factor activity"/>
    <property type="evidence" value="ECO:0007669"/>
    <property type="project" value="InterPro"/>
</dbReference>
<dbReference type="Proteomes" id="UP001149074">
    <property type="component" value="Unassembled WGS sequence"/>
</dbReference>
<name>A0A9W9KMQ8_9EURO</name>
<comment type="caution">
    <text evidence="2">The sequence shown here is derived from an EMBL/GenBank/DDBJ whole genome shotgun (WGS) entry which is preliminary data.</text>
</comment>
<feature type="region of interest" description="Disordered" evidence="1">
    <location>
        <begin position="21"/>
        <end position="47"/>
    </location>
</feature>
<keyword evidence="3" id="KW-1185">Reference proteome</keyword>
<feature type="region of interest" description="Disordered" evidence="1">
    <location>
        <begin position="278"/>
        <end position="307"/>
    </location>
</feature>
<dbReference type="OrthoDB" id="2159786at2759"/>
<dbReference type="PANTHER" id="PTHR28244">
    <property type="entry name" value="RNA POLYMERASE I-SPECIFIC TRANSCRIPTION INITIATION FACTOR RRN11"/>
    <property type="match status" value="1"/>
</dbReference>